<protein>
    <submittedName>
        <fullName evidence="1">Uncharacterized protein</fullName>
    </submittedName>
</protein>
<dbReference type="Proteomes" id="UP000271889">
    <property type="component" value="Unassembled WGS sequence"/>
</dbReference>
<proteinExistence type="predicted"/>
<dbReference type="EMBL" id="UYRV01003655">
    <property type="protein sequence ID" value="VDK50542.1"/>
    <property type="molecule type" value="Genomic_DNA"/>
</dbReference>
<gene>
    <name evidence="1" type="ORF">CGOC_LOCUS1803</name>
</gene>
<accession>A0A3P6QKG0</accession>
<evidence type="ECO:0000313" key="2">
    <source>
        <dbReference type="Proteomes" id="UP000271889"/>
    </source>
</evidence>
<dbReference type="AlphaFoldDB" id="A0A3P6QKG0"/>
<evidence type="ECO:0000313" key="1">
    <source>
        <dbReference type="EMBL" id="VDK50542.1"/>
    </source>
</evidence>
<reference evidence="1 2" key="1">
    <citation type="submission" date="2018-11" db="EMBL/GenBank/DDBJ databases">
        <authorList>
            <consortium name="Pathogen Informatics"/>
        </authorList>
    </citation>
    <scope>NUCLEOTIDE SEQUENCE [LARGE SCALE GENOMIC DNA]</scope>
</reference>
<keyword evidence="2" id="KW-1185">Reference proteome</keyword>
<dbReference type="OrthoDB" id="5842234at2759"/>
<name>A0A3P6QKG0_CYLGO</name>
<organism evidence="1 2">
    <name type="scientific">Cylicostephanus goldi</name>
    <name type="common">Nematode worm</name>
    <dbReference type="NCBI Taxonomy" id="71465"/>
    <lineage>
        <taxon>Eukaryota</taxon>
        <taxon>Metazoa</taxon>
        <taxon>Ecdysozoa</taxon>
        <taxon>Nematoda</taxon>
        <taxon>Chromadorea</taxon>
        <taxon>Rhabditida</taxon>
        <taxon>Rhabditina</taxon>
        <taxon>Rhabditomorpha</taxon>
        <taxon>Strongyloidea</taxon>
        <taxon>Strongylidae</taxon>
        <taxon>Cylicostephanus</taxon>
    </lineage>
</organism>
<sequence length="71" mass="8216">MSDGTLIFLVTRFYHEVLEALVRRPPIYRPSCLFAWILSPQVAILRLRPPRQKAITIINCYTPTSAANDYH</sequence>